<reference evidence="10" key="1">
    <citation type="submission" date="2021-05" db="EMBL/GenBank/DDBJ databases">
        <authorList>
            <person name="Tigano A."/>
        </authorList>
    </citation>
    <scope>NUCLEOTIDE SEQUENCE</scope>
</reference>
<evidence type="ECO:0000313" key="10">
    <source>
        <dbReference type="EMBL" id="CAG5866459.1"/>
    </source>
</evidence>
<dbReference type="FunFam" id="1.20.1640.10:FF:000011">
    <property type="entry name" value="Dispatched RND transporter family member 1"/>
    <property type="match status" value="1"/>
</dbReference>
<dbReference type="EMBL" id="CAJRST010002224">
    <property type="protein sequence ID" value="CAG5866459.1"/>
    <property type="molecule type" value="Genomic_DNA"/>
</dbReference>
<dbReference type="Pfam" id="PF12349">
    <property type="entry name" value="Sterol-sensing"/>
    <property type="match status" value="1"/>
</dbReference>
<dbReference type="InterPro" id="IPR053958">
    <property type="entry name" value="HMGCR/SNAP/NPC1-like_SSD"/>
</dbReference>
<comment type="caution">
    <text evidence="10">The sequence shown here is derived from an EMBL/GenBank/DDBJ whole genome shotgun (WGS) entry which is preliminary data.</text>
</comment>
<feature type="compositionally biased region" description="Polar residues" evidence="7">
    <location>
        <begin position="246"/>
        <end position="270"/>
    </location>
</feature>
<dbReference type="PANTHER" id="PTHR45951">
    <property type="entry name" value="PROTEIN DISPATCHED-RELATED"/>
    <property type="match status" value="1"/>
</dbReference>
<evidence type="ECO:0000259" key="9">
    <source>
        <dbReference type="PROSITE" id="PS50156"/>
    </source>
</evidence>
<feature type="transmembrane region" description="Helical" evidence="8">
    <location>
        <begin position="1100"/>
        <end position="1120"/>
    </location>
</feature>
<evidence type="ECO:0000256" key="8">
    <source>
        <dbReference type="SAM" id="Phobius"/>
    </source>
</evidence>
<protein>
    <submittedName>
        <fullName evidence="10">(Atlantic silverside) hypothetical protein</fullName>
    </submittedName>
</protein>
<sequence>MDSCSIIRESTDAIMMDDSPEDEGDVQQACQSEIPVVSLCPPDSSAEDRPTAVQSGGELCDSCSSLGKPSSSFQLYHQVPQGLEAGAYDSPALRTCPHCRRQRPAEPTARRHCRPDAASPRAEGGGAGRAGRSCSSGRPAPCPAAVRCHWLHGSNEGSTQKPKQRHVVTVRNGGLYCILRSYSQMIVDYPLVVLLNGALLLLGCSLAGLFISPLPDFSDPLLGFEPRGTYIGVRLSSLLKLQENTGPGKTLSPLPQQLSKSRDSNGSQDASRGRFRRMLATDSSIDNFLCDAPGEHLAQLVFRSENSASLWSLKAIHAMCEMEQSRIHSQARFQELCQQHVRVEAEGASRGSCCPSWSLGNYLAVLSNASCCLSLTSQQVSESLNLLRKCALYYHEGHLVEACAERPKYGSCSSVPTRCKQSRVVFQILHFLVDKDFLGPQTVEYQIPTLKYSLLFLPVKKGEHMMEIYMNSLEGRGLTHNNTTITGIDFGIKKTLFKYYLARDSVFPVLAVVSLLVTMALYLHSFLIVVLSVLAVTGSLLTSYFFYKVAFRLTFFPMVNLSAALILLGSCSNQVFIFADFWNLQLTQNPSASLEKRVNRALQEVGYLILASGLTSSAVFFSGYLSSITAIRCFSVYLGTASFISSLFALVWLPCSFILRERYRKTPSASVAVQGWKPCCSKNAGGFWDTSSRRRCLFSFMQKLRELKRGLADTSNLLFLKILPCGVVKFRYIWVCWFAVLAAGGTYMSCVDPGMKLPTLDSQVAQLFRSSHPFERYDAEYRHMFMFERQRNGEDTPVTLTLVWGVKPTDNGDHFNPRSNGSLVLDADFSMSHPEAQVWLRDLCGRVQNQSFYSPPLPEDKDLMTNNICLVEQLVRWVSVRRCSESDDAFHFCCNDIPFPYPPSIFENCLSMMLAEKHAEGHLANSGGPYFQPDGRVAALVLAFRTTYLYSFNFSRTSVFYRQILTWFNKEISNAPPGLENGWFISQLSLFDLQQSLSSETLVVAGFSTALALVLFLLTTWNIPLSLYATVAVGGSVFVTVGLLVLLEWELSGIEALFISSAAGLSVDFIANYCISYSSAPHSDKIGKVAHSTKRMGCPVAIVSSAFFFMGIVMLPATALHFRRLGIFLFLVKCVACGFATFFFQSLCCFFGPQKNCGVISLPCFAEQADGMLASCSEPGASSASAANGAFGQSRLRRSYDKEAGGFLCPNHQHPHRQREGGGGLGRRAEQYELQPLAYRLSDSFENSTCTSKLSNRPSVLSDEIEYCGGDADKDGMDREGEERCQPPAFQTSSPYRENTQHPAHPDAARDKVLCKSCRGQSDIVKQWSNTSCSSSSSIEDTIINHTLETADDPSHFKDENSSTEGQYDHRGHPCSYSQSSGEGLEDSCETCLSDVEAGPSNSQPQDGDSEVQLRPGHLNGKRDTLRLSLKETMYESCAKDRTSRSEEVVILPNSKPDLPDVWIKRGGQREDAC</sequence>
<organism evidence="10 11">
    <name type="scientific">Menidia menidia</name>
    <name type="common">Atlantic silverside</name>
    <dbReference type="NCBI Taxonomy" id="238744"/>
    <lineage>
        <taxon>Eukaryota</taxon>
        <taxon>Metazoa</taxon>
        <taxon>Chordata</taxon>
        <taxon>Craniata</taxon>
        <taxon>Vertebrata</taxon>
        <taxon>Euteleostomi</taxon>
        <taxon>Actinopterygii</taxon>
        <taxon>Neopterygii</taxon>
        <taxon>Teleostei</taxon>
        <taxon>Neoteleostei</taxon>
        <taxon>Acanthomorphata</taxon>
        <taxon>Ovalentaria</taxon>
        <taxon>Atherinomorphae</taxon>
        <taxon>Atheriniformes</taxon>
        <taxon>Atherinopsidae</taxon>
        <taxon>Menidiinae</taxon>
        <taxon>Menidia</taxon>
    </lineage>
</organism>
<evidence type="ECO:0000256" key="6">
    <source>
        <dbReference type="ARBA" id="ARBA00038046"/>
    </source>
</evidence>
<feature type="transmembrane region" description="Helical" evidence="8">
    <location>
        <begin position="1027"/>
        <end position="1049"/>
    </location>
</feature>
<evidence type="ECO:0000256" key="7">
    <source>
        <dbReference type="SAM" id="MobiDB-lite"/>
    </source>
</evidence>
<feature type="transmembrane region" description="Helical" evidence="8">
    <location>
        <begin position="605"/>
        <end position="625"/>
    </location>
</feature>
<keyword evidence="3 8" id="KW-1133">Transmembrane helix</keyword>
<evidence type="ECO:0000256" key="5">
    <source>
        <dbReference type="ARBA" id="ARBA00023180"/>
    </source>
</evidence>
<feature type="region of interest" description="Disordered" evidence="7">
    <location>
        <begin position="246"/>
        <end position="272"/>
    </location>
</feature>
<evidence type="ECO:0000256" key="3">
    <source>
        <dbReference type="ARBA" id="ARBA00022989"/>
    </source>
</evidence>
<feature type="region of interest" description="Disordered" evidence="7">
    <location>
        <begin position="1348"/>
        <end position="1422"/>
    </location>
</feature>
<feature type="transmembrane region" description="Helical" evidence="8">
    <location>
        <begin position="1056"/>
        <end position="1080"/>
    </location>
</feature>
<feature type="compositionally biased region" description="Polar residues" evidence="7">
    <location>
        <begin position="1289"/>
        <end position="1302"/>
    </location>
</feature>
<dbReference type="InterPro" id="IPR000731">
    <property type="entry name" value="SSD"/>
</dbReference>
<dbReference type="GO" id="GO:0022857">
    <property type="term" value="F:transmembrane transporter activity"/>
    <property type="evidence" value="ECO:0007669"/>
    <property type="project" value="TreeGrafter"/>
</dbReference>
<feature type="compositionally biased region" description="Basic and acidic residues" evidence="7">
    <location>
        <begin position="1353"/>
        <end position="1372"/>
    </location>
</feature>
<dbReference type="PROSITE" id="PS50156">
    <property type="entry name" value="SSD"/>
    <property type="match status" value="1"/>
</dbReference>
<evidence type="ECO:0000256" key="4">
    <source>
        <dbReference type="ARBA" id="ARBA00023136"/>
    </source>
</evidence>
<feature type="domain" description="SSD" evidence="9">
    <location>
        <begin position="521"/>
        <end position="659"/>
    </location>
</feature>
<gene>
    <name evidence="10" type="ORF">MMEN_LOCUS3185</name>
</gene>
<keyword evidence="5" id="KW-0325">Glycoprotein</keyword>
<dbReference type="PANTHER" id="PTHR45951:SF2">
    <property type="entry name" value="PROTEIN DISPATCHED HOMOLOG 2"/>
    <property type="match status" value="1"/>
</dbReference>
<proteinExistence type="inferred from homology"/>
<keyword evidence="11" id="KW-1185">Reference proteome</keyword>
<evidence type="ECO:0000313" key="11">
    <source>
        <dbReference type="Proteomes" id="UP000677803"/>
    </source>
</evidence>
<dbReference type="Proteomes" id="UP000677803">
    <property type="component" value="Unassembled WGS sequence"/>
</dbReference>
<feature type="transmembrane region" description="Helical" evidence="8">
    <location>
        <begin position="559"/>
        <end position="584"/>
    </location>
</feature>
<dbReference type="GO" id="GO:0007224">
    <property type="term" value="P:smoothened signaling pathway"/>
    <property type="evidence" value="ECO:0007669"/>
    <property type="project" value="TreeGrafter"/>
</dbReference>
<name>A0A8S4ACS1_9TELE</name>
<dbReference type="GO" id="GO:0016020">
    <property type="term" value="C:membrane"/>
    <property type="evidence" value="ECO:0007669"/>
    <property type="project" value="UniProtKB-SubCell"/>
</dbReference>
<feature type="transmembrane region" description="Helical" evidence="8">
    <location>
        <begin position="528"/>
        <end position="547"/>
    </location>
</feature>
<dbReference type="OrthoDB" id="193905at2759"/>
<dbReference type="Gene3D" id="1.20.1640.10">
    <property type="entry name" value="Multidrug efflux transporter AcrB transmembrane domain"/>
    <property type="match status" value="2"/>
</dbReference>
<accession>A0A8S4ACS1</accession>
<evidence type="ECO:0000256" key="1">
    <source>
        <dbReference type="ARBA" id="ARBA00004141"/>
    </source>
</evidence>
<feature type="transmembrane region" description="Helical" evidence="8">
    <location>
        <begin position="505"/>
        <end position="523"/>
    </location>
</feature>
<feature type="region of interest" description="Disordered" evidence="7">
    <location>
        <begin position="101"/>
        <end position="133"/>
    </location>
</feature>
<comment type="subcellular location">
    <subcellularLocation>
        <location evidence="1">Membrane</location>
        <topology evidence="1">Multi-pass membrane protein</topology>
    </subcellularLocation>
</comment>
<keyword evidence="4 8" id="KW-0472">Membrane</keyword>
<feature type="compositionally biased region" description="Basic and acidic residues" evidence="7">
    <location>
        <begin position="1273"/>
        <end position="1285"/>
    </location>
</feature>
<evidence type="ECO:0000256" key="2">
    <source>
        <dbReference type="ARBA" id="ARBA00022692"/>
    </source>
</evidence>
<feature type="transmembrane region" description="Helical" evidence="8">
    <location>
        <begin position="637"/>
        <end position="659"/>
    </location>
</feature>
<dbReference type="InterPro" id="IPR052081">
    <property type="entry name" value="Dispatched_Hh_regulator"/>
</dbReference>
<keyword evidence="2 8" id="KW-0812">Transmembrane</keyword>
<feature type="region of interest" description="Disordered" evidence="7">
    <location>
        <begin position="1455"/>
        <end position="1474"/>
    </location>
</feature>
<dbReference type="SUPFAM" id="SSF82866">
    <property type="entry name" value="Multidrug efflux transporter AcrB transmembrane domain"/>
    <property type="match status" value="2"/>
</dbReference>
<feature type="transmembrane region" description="Helical" evidence="8">
    <location>
        <begin position="189"/>
        <end position="211"/>
    </location>
</feature>
<comment type="similarity">
    <text evidence="6">Belongs to the dispatched family.</text>
</comment>
<feature type="transmembrane region" description="Helical" evidence="8">
    <location>
        <begin position="1002"/>
        <end position="1021"/>
    </location>
</feature>
<feature type="region of interest" description="Disordered" evidence="7">
    <location>
        <begin position="1273"/>
        <end position="1308"/>
    </location>
</feature>